<dbReference type="GO" id="GO:0006793">
    <property type="term" value="P:phosphorus metabolic process"/>
    <property type="evidence" value="ECO:0007669"/>
    <property type="project" value="InterPro"/>
</dbReference>
<keyword evidence="3 4" id="KW-0418">Kinase</keyword>
<comment type="caution">
    <text evidence="7">The sequence shown here is derived from an EMBL/GenBank/DDBJ whole genome shotgun (WGS) entry which is preliminary data.</text>
</comment>
<name>A0A2N5X1Y9_9GAMM</name>
<dbReference type="Proteomes" id="UP000235005">
    <property type="component" value="Unassembled WGS sequence"/>
</dbReference>
<feature type="compositionally biased region" description="Polar residues" evidence="5">
    <location>
        <begin position="44"/>
        <end position="58"/>
    </location>
</feature>
<dbReference type="Pfam" id="PF03976">
    <property type="entry name" value="PPK2"/>
    <property type="match status" value="1"/>
</dbReference>
<evidence type="ECO:0000313" key="8">
    <source>
        <dbReference type="Proteomes" id="UP000235005"/>
    </source>
</evidence>
<proteinExistence type="inferred from homology"/>
<dbReference type="Gene3D" id="3.40.50.300">
    <property type="entry name" value="P-loop containing nucleotide triphosphate hydrolases"/>
    <property type="match status" value="1"/>
</dbReference>
<comment type="subunit">
    <text evidence="4">Homotetramer.</text>
</comment>
<organism evidence="7 8">
    <name type="scientific">Pseudohalioglobus lutimaris</name>
    <dbReference type="NCBI Taxonomy" id="1737061"/>
    <lineage>
        <taxon>Bacteria</taxon>
        <taxon>Pseudomonadati</taxon>
        <taxon>Pseudomonadota</taxon>
        <taxon>Gammaproteobacteria</taxon>
        <taxon>Cellvibrionales</taxon>
        <taxon>Halieaceae</taxon>
        <taxon>Pseudohalioglobus</taxon>
    </lineage>
</organism>
<keyword evidence="8" id="KW-1185">Reference proteome</keyword>
<dbReference type="InterPro" id="IPR022486">
    <property type="entry name" value="PPK2_PA0141"/>
</dbReference>
<dbReference type="AlphaFoldDB" id="A0A2N5X1Y9"/>
<reference evidence="7 8" key="1">
    <citation type="submission" date="2018-01" db="EMBL/GenBank/DDBJ databases">
        <title>The draft genome sequence of Halioglobus lutimaris HF004.</title>
        <authorList>
            <person name="Du Z.-J."/>
            <person name="Shi M.-J."/>
        </authorList>
    </citation>
    <scope>NUCLEOTIDE SEQUENCE [LARGE SCALE GENOMIC DNA]</scope>
    <source>
        <strain evidence="7 8">HF004</strain>
    </source>
</reference>
<comment type="similarity">
    <text evidence="1 4">Belongs to the polyphosphate kinase 2 (PPK2) family. Class I subfamily.</text>
</comment>
<dbReference type="InterPro" id="IPR022488">
    <property type="entry name" value="PPK2-related"/>
</dbReference>
<dbReference type="GO" id="GO:0008976">
    <property type="term" value="F:polyphosphate kinase activity"/>
    <property type="evidence" value="ECO:0007669"/>
    <property type="project" value="UniProtKB-UniRule"/>
</dbReference>
<evidence type="ECO:0000256" key="4">
    <source>
        <dbReference type="RuleBase" id="RU369062"/>
    </source>
</evidence>
<accession>A0A2N5X1Y9</accession>
<protein>
    <recommendedName>
        <fullName evidence="4">ADP/GDP-polyphosphate phosphotransferase</fullName>
        <ecNumber evidence="4">2.7.4.-</ecNumber>
    </recommendedName>
    <alternativeName>
        <fullName evidence="4">Polyphosphate kinase PPK2</fullName>
    </alternativeName>
</protein>
<evidence type="ECO:0000259" key="6">
    <source>
        <dbReference type="Pfam" id="PF03976"/>
    </source>
</evidence>
<dbReference type="PANTHER" id="PTHR34383:SF1">
    <property type="entry name" value="ADP-POLYPHOSPHATE PHOSPHOTRANSFERASE"/>
    <property type="match status" value="1"/>
</dbReference>
<gene>
    <name evidence="7" type="primary">ppk2</name>
    <name evidence="7" type="ORF">C0039_12075</name>
</gene>
<evidence type="ECO:0000256" key="5">
    <source>
        <dbReference type="SAM" id="MobiDB-lite"/>
    </source>
</evidence>
<dbReference type="EMBL" id="PKUS01000013">
    <property type="protein sequence ID" value="PLW68505.1"/>
    <property type="molecule type" value="Genomic_DNA"/>
</dbReference>
<dbReference type="SUPFAM" id="SSF52540">
    <property type="entry name" value="P-loop containing nucleoside triphosphate hydrolases"/>
    <property type="match status" value="1"/>
</dbReference>
<dbReference type="NCBIfam" id="TIGR03707">
    <property type="entry name" value="PPK2_P_aer"/>
    <property type="match status" value="1"/>
</dbReference>
<feature type="region of interest" description="Disordered" evidence="5">
    <location>
        <begin position="37"/>
        <end position="68"/>
    </location>
</feature>
<keyword evidence="2 4" id="KW-0808">Transferase</keyword>
<dbReference type="EC" id="2.7.4.-" evidence="4"/>
<evidence type="ECO:0000256" key="3">
    <source>
        <dbReference type="ARBA" id="ARBA00022777"/>
    </source>
</evidence>
<dbReference type="InterPro" id="IPR027417">
    <property type="entry name" value="P-loop_NTPase"/>
</dbReference>
<sequence>MNSFRKSSNHGSIDSHHCPGRFLRGFIEVFYNGESEVAEPVSNPHPTNSANDQDQAVTATEHGPYNPPQLKEDLVGTLDSPEAIRDLFTSGVYPYGAKISAAEYEATKRELQVELLKVQRWVKETGQKIVVLFEGRDAAGKGGTIKRFMEHLNPRGARVVALEKPSDQEQGQWYFQRYVKHFPTKGEITLFDRSWYNRAGVERVMEFCTPEEYLEFMRQTPEMERMMVRSGIRLFKYWFSVTREEQHTRFDKRRNDPLKQWKLSPIDQASIDKWDDYTEAKEAMFFYTDTADAPWAVVKSADKKRARLACMQHFLHSLDYPGKNQDAVRPDPLIVGQSSHVIGKSRHILGPSLSAW</sequence>
<evidence type="ECO:0000256" key="2">
    <source>
        <dbReference type="ARBA" id="ARBA00022679"/>
    </source>
</evidence>
<dbReference type="PANTHER" id="PTHR34383">
    <property type="entry name" value="POLYPHOSPHATE:AMP PHOSPHOTRANSFERASE-RELATED"/>
    <property type="match status" value="1"/>
</dbReference>
<comment type="function">
    <text evidence="4">Uses inorganic polyphosphate (polyP) as a donor to convert GDP to GTP or ADP to ATP.</text>
</comment>
<evidence type="ECO:0000313" key="7">
    <source>
        <dbReference type="EMBL" id="PLW68505.1"/>
    </source>
</evidence>
<dbReference type="OrthoDB" id="9775224at2"/>
<feature type="domain" description="Polyphosphate kinase-2-related" evidence="6">
    <location>
        <begin position="99"/>
        <end position="324"/>
    </location>
</feature>
<evidence type="ECO:0000256" key="1">
    <source>
        <dbReference type="ARBA" id="ARBA00009924"/>
    </source>
</evidence>